<dbReference type="AlphaFoldDB" id="A0A367L1V4"/>
<sequence length="335" mass="37375">MAESQSSSAPRAAKEKKPKRLGRVISKVMVALKRGESSKPQPSKTPATTREPPAPSKPAPLSKAAEARARYDGLEGVTRVIRSQLLQERAKKLAERYGLEISTSDLIKTSADDTVLRMDKPIRIRVRSTCHRCDTTLSVSKECPNCQHLRCTRCTRYPPKRTEAEKLASRERRAAIAQAIKDNPPIIADYSYTDTHVVLKRPSKTGGQDLHHKKPRQRVRRTCHVCQTVFMTGSNKCEGCAHVRCTDCPRDPPKKNKYPFGYPGDAFAPGSLPRYECERCESLLPSGAEMGLACRKCGHEMSDKTPRALPRKVEPEPDPEILRVIQARLDSLKVA</sequence>
<feature type="region of interest" description="Disordered" evidence="1">
    <location>
        <begin position="1"/>
        <end position="66"/>
    </location>
</feature>
<dbReference type="OrthoDB" id="5370011at2759"/>
<protein>
    <submittedName>
        <fullName evidence="2">Uncharacterized protein</fullName>
    </submittedName>
</protein>
<keyword evidence="3" id="KW-1185">Reference proteome</keyword>
<organism evidence="2 3">
    <name type="scientific">Ophiocordyceps polyrhachis-furcata BCC 54312</name>
    <dbReference type="NCBI Taxonomy" id="1330021"/>
    <lineage>
        <taxon>Eukaryota</taxon>
        <taxon>Fungi</taxon>
        <taxon>Dikarya</taxon>
        <taxon>Ascomycota</taxon>
        <taxon>Pezizomycotina</taxon>
        <taxon>Sordariomycetes</taxon>
        <taxon>Hypocreomycetidae</taxon>
        <taxon>Hypocreales</taxon>
        <taxon>Ophiocordycipitaceae</taxon>
        <taxon>Ophiocordyceps</taxon>
    </lineage>
</organism>
<comment type="caution">
    <text evidence="2">The sequence shown here is derived from an EMBL/GenBank/DDBJ whole genome shotgun (WGS) entry which is preliminary data.</text>
</comment>
<dbReference type="SUPFAM" id="SSF57903">
    <property type="entry name" value="FYVE/PHD zinc finger"/>
    <property type="match status" value="1"/>
</dbReference>
<dbReference type="InterPro" id="IPR011011">
    <property type="entry name" value="Znf_FYVE_PHD"/>
</dbReference>
<dbReference type="EMBL" id="LKCN02000019">
    <property type="protein sequence ID" value="RCI08423.1"/>
    <property type="molecule type" value="Genomic_DNA"/>
</dbReference>
<feature type="compositionally biased region" description="Low complexity" evidence="1">
    <location>
        <begin position="1"/>
        <end position="11"/>
    </location>
</feature>
<accession>A0A367L1V4</accession>
<evidence type="ECO:0000313" key="3">
    <source>
        <dbReference type="Proteomes" id="UP000253664"/>
    </source>
</evidence>
<proteinExistence type="predicted"/>
<evidence type="ECO:0000256" key="1">
    <source>
        <dbReference type="SAM" id="MobiDB-lite"/>
    </source>
</evidence>
<name>A0A367L1V4_9HYPO</name>
<reference evidence="2 3" key="1">
    <citation type="journal article" date="2015" name="BMC Genomics">
        <title>Insights from the genome of Ophiocordyceps polyrhachis-furcata to pathogenicity and host specificity in insect fungi.</title>
        <authorList>
            <person name="Wichadakul D."/>
            <person name="Kobmoo N."/>
            <person name="Ingsriswang S."/>
            <person name="Tangphatsornruang S."/>
            <person name="Chantasingh D."/>
            <person name="Luangsa-ard J.J."/>
            <person name="Eurwilaichitr L."/>
        </authorList>
    </citation>
    <scope>NUCLEOTIDE SEQUENCE [LARGE SCALE GENOMIC DNA]</scope>
    <source>
        <strain evidence="2 3">BCC 54312</strain>
    </source>
</reference>
<gene>
    <name evidence="2" type="ORF">L249_8979</name>
</gene>
<evidence type="ECO:0000313" key="2">
    <source>
        <dbReference type="EMBL" id="RCI08423.1"/>
    </source>
</evidence>
<feature type="compositionally biased region" description="Polar residues" evidence="1">
    <location>
        <begin position="38"/>
        <end position="48"/>
    </location>
</feature>
<dbReference type="Proteomes" id="UP000253664">
    <property type="component" value="Unassembled WGS sequence"/>
</dbReference>